<dbReference type="Gene3D" id="3.40.1190.20">
    <property type="match status" value="1"/>
</dbReference>
<dbReference type="PANTHER" id="PTHR10584:SF166">
    <property type="entry name" value="RIBOKINASE"/>
    <property type="match status" value="1"/>
</dbReference>
<dbReference type="InterPro" id="IPR011877">
    <property type="entry name" value="Ribokinase"/>
</dbReference>
<evidence type="ECO:0000256" key="1">
    <source>
        <dbReference type="ARBA" id="ARBA00022679"/>
    </source>
</evidence>
<evidence type="ECO:0000256" key="7">
    <source>
        <dbReference type="ARBA" id="ARBA00022958"/>
    </source>
</evidence>
<comment type="subcellular location">
    <subcellularLocation>
        <location evidence="9">Cytoplasm</location>
    </subcellularLocation>
    <subcellularLocation>
        <location evidence="9">Nucleus</location>
    </subcellularLocation>
</comment>
<evidence type="ECO:0000259" key="10">
    <source>
        <dbReference type="Pfam" id="PF00294"/>
    </source>
</evidence>
<name>A0A9Q0RFI7_ANAIG</name>
<comment type="similarity">
    <text evidence="9">Belongs to the carbohydrate kinase PfkB family. Ribokinase subfamily.</text>
</comment>
<dbReference type="OrthoDB" id="415590at2759"/>
<keyword evidence="9" id="KW-0963">Cytoplasm</keyword>
<feature type="binding site" evidence="9">
    <location>
        <begin position="39"/>
        <end position="43"/>
    </location>
    <ligand>
        <name>substrate</name>
    </ligand>
</feature>
<comment type="subunit">
    <text evidence="9">Homodimer.</text>
</comment>
<sequence length="307" mass="33246">MSKIVIVGVATYEMYSYVSRFPKSGETISGDSLEIGFGGKGANQAIIAQKMGAKTSLISTVGDDDFGKQVIQNLVAYSVPTDHVRTIPNKKTGISFVDIDKDGNSYTVIHAGVTKDLTSKDIEEYEEVFKDAKVVLCQLEISVDVALKALELGKKHGAFTILNPTPGLRDLPDQIFKLTDLLCPNTAEAENIIHRQIETSKDTSAAGKDFLKKGVPHVVITMGGKGSLYRTEKFSKVFPAPQVNVIDKSGCGDAFVGSLAAFIAEGMDIEKAIEFATLVATEAVKRKGSVSFCPKRDELEFLKEDKK</sequence>
<dbReference type="GO" id="GO:0005829">
    <property type="term" value="C:cytosol"/>
    <property type="evidence" value="ECO:0007669"/>
    <property type="project" value="TreeGrafter"/>
</dbReference>
<keyword evidence="7 9" id="KW-0630">Potassium</keyword>
<organism evidence="11 12">
    <name type="scientific">Anaeramoeba ignava</name>
    <name type="common">Anaerobic marine amoeba</name>
    <dbReference type="NCBI Taxonomy" id="1746090"/>
    <lineage>
        <taxon>Eukaryota</taxon>
        <taxon>Metamonada</taxon>
        <taxon>Anaeramoebidae</taxon>
        <taxon>Anaeramoeba</taxon>
    </lineage>
</organism>
<keyword evidence="2 9" id="KW-0479">Metal-binding</keyword>
<feature type="domain" description="Carbohydrate kinase PfkB" evidence="10">
    <location>
        <begin position="1"/>
        <end position="293"/>
    </location>
</feature>
<evidence type="ECO:0000256" key="6">
    <source>
        <dbReference type="ARBA" id="ARBA00022842"/>
    </source>
</evidence>
<comment type="cofactor">
    <cofactor evidence="9">
        <name>Mg(2+)</name>
        <dbReference type="ChEBI" id="CHEBI:18420"/>
    </cofactor>
    <text evidence="9">Requires a divalent cation, most likely magnesium in vivo, as an electrophilic catalyst to aid phosphoryl group transfer. It is the chelate of the metal and the nucleotide that is the actual substrate.</text>
</comment>
<feature type="active site" description="Proton acceptor" evidence="9">
    <location>
        <position position="253"/>
    </location>
</feature>
<keyword evidence="6 9" id="KW-0460">Magnesium</keyword>
<dbReference type="InterPro" id="IPR002139">
    <property type="entry name" value="Ribo/fructo_kinase"/>
</dbReference>
<dbReference type="AlphaFoldDB" id="A0A9Q0RFI7"/>
<comment type="activity regulation">
    <text evidence="9">Activated by a monovalent cation that binds near, but not in, the active site. The most likely occupant of the site in vivo is potassium. Ion binding induces a conformational change that may alter substrate affinity.</text>
</comment>
<proteinExistence type="inferred from homology"/>
<feature type="binding site" evidence="9">
    <location>
        <position position="249"/>
    </location>
    <ligand>
        <name>K(+)</name>
        <dbReference type="ChEBI" id="CHEBI:29103"/>
    </ligand>
</feature>
<evidence type="ECO:0000256" key="3">
    <source>
        <dbReference type="ARBA" id="ARBA00022741"/>
    </source>
</evidence>
<gene>
    <name evidence="11" type="ORF">M0811_00101</name>
</gene>
<dbReference type="GO" id="GO:0004747">
    <property type="term" value="F:ribokinase activity"/>
    <property type="evidence" value="ECO:0007669"/>
    <property type="project" value="UniProtKB-UniRule"/>
</dbReference>
<dbReference type="PRINTS" id="PR00990">
    <property type="entry name" value="RIBOKINASE"/>
</dbReference>
<evidence type="ECO:0000256" key="8">
    <source>
        <dbReference type="ARBA" id="ARBA00023277"/>
    </source>
</evidence>
<keyword evidence="4 9" id="KW-0418">Kinase</keyword>
<reference evidence="11" key="1">
    <citation type="submission" date="2022-10" db="EMBL/GenBank/DDBJ databases">
        <title>Novel sulphate-reducing endosymbionts in the free-living metamonad Anaeramoeba.</title>
        <authorList>
            <person name="Jerlstrom-Hultqvist J."/>
            <person name="Cepicka I."/>
            <person name="Gallot-Lavallee L."/>
            <person name="Salas-Leiva D."/>
            <person name="Curtis B.A."/>
            <person name="Zahonova K."/>
            <person name="Pipaliya S."/>
            <person name="Dacks J."/>
            <person name="Roger A.J."/>
        </authorList>
    </citation>
    <scope>NUCLEOTIDE SEQUENCE</scope>
    <source>
        <strain evidence="11">BMAN</strain>
    </source>
</reference>
<comment type="function">
    <text evidence="9">Catalyzes the phosphorylation of ribose at O-5 in a reaction requiring ATP and magnesium. The resulting D-ribose-5-phosphate can then be used either for sythesis of nucleotides, histidine, and tryptophan, or as a component of the pentose phosphate pathway.</text>
</comment>
<comment type="pathway">
    <text evidence="9">Carbohydrate metabolism; D-ribose degradation; D-ribose 5-phosphate from beta-D-ribopyranose: step 2/2.</text>
</comment>
<dbReference type="InterPro" id="IPR011611">
    <property type="entry name" value="PfkB_dom"/>
</dbReference>
<keyword evidence="3 9" id="KW-0547">Nucleotide-binding</keyword>
<dbReference type="GO" id="GO:0005524">
    <property type="term" value="F:ATP binding"/>
    <property type="evidence" value="ECO:0007669"/>
    <property type="project" value="UniProtKB-UniRule"/>
</dbReference>
<dbReference type="CDD" id="cd01174">
    <property type="entry name" value="ribokinase"/>
    <property type="match status" value="1"/>
</dbReference>
<dbReference type="HAMAP" id="MF_01987">
    <property type="entry name" value="Ribokinase"/>
    <property type="match status" value="1"/>
</dbReference>
<keyword evidence="1 9" id="KW-0808">Transferase</keyword>
<dbReference type="GO" id="GO:0046872">
    <property type="term" value="F:metal ion binding"/>
    <property type="evidence" value="ECO:0007669"/>
    <property type="project" value="UniProtKB-KW"/>
</dbReference>
<feature type="binding site" evidence="9">
    <location>
        <position position="185"/>
    </location>
    <ligand>
        <name>ATP</name>
        <dbReference type="ChEBI" id="CHEBI:30616"/>
    </ligand>
</feature>
<evidence type="ECO:0000256" key="2">
    <source>
        <dbReference type="ARBA" id="ARBA00022723"/>
    </source>
</evidence>
<dbReference type="InterPro" id="IPR029056">
    <property type="entry name" value="Ribokinase-like"/>
</dbReference>
<dbReference type="EC" id="2.7.1.15" evidence="9"/>
<evidence type="ECO:0000256" key="4">
    <source>
        <dbReference type="ARBA" id="ARBA00022777"/>
    </source>
</evidence>
<keyword evidence="5 9" id="KW-0067">ATP-binding</keyword>
<comment type="catalytic activity">
    <reaction evidence="9">
        <text>D-ribose + ATP = D-ribose 5-phosphate + ADP + H(+)</text>
        <dbReference type="Rhea" id="RHEA:13697"/>
        <dbReference type="ChEBI" id="CHEBI:15378"/>
        <dbReference type="ChEBI" id="CHEBI:30616"/>
        <dbReference type="ChEBI" id="CHEBI:47013"/>
        <dbReference type="ChEBI" id="CHEBI:78346"/>
        <dbReference type="ChEBI" id="CHEBI:456216"/>
        <dbReference type="EC" id="2.7.1.15"/>
    </reaction>
</comment>
<keyword evidence="12" id="KW-1185">Reference proteome</keyword>
<dbReference type="OMA" id="CFARHYV"/>
<dbReference type="PANTHER" id="PTHR10584">
    <property type="entry name" value="SUGAR KINASE"/>
    <property type="match status" value="1"/>
</dbReference>
<comment type="caution">
    <text evidence="9">Lacks conserved residue(s) required for the propagation of feature annotation.</text>
</comment>
<dbReference type="EMBL" id="JAPDFW010000059">
    <property type="protein sequence ID" value="KAJ5076784.1"/>
    <property type="molecule type" value="Genomic_DNA"/>
</dbReference>
<dbReference type="GO" id="GO:0019303">
    <property type="term" value="P:D-ribose catabolic process"/>
    <property type="evidence" value="ECO:0007669"/>
    <property type="project" value="UniProtKB-UniRule"/>
</dbReference>
<feature type="binding site" evidence="9">
    <location>
        <position position="283"/>
    </location>
    <ligand>
        <name>K(+)</name>
        <dbReference type="ChEBI" id="CHEBI:29103"/>
    </ligand>
</feature>
<feature type="binding site" evidence="9">
    <location>
        <position position="247"/>
    </location>
    <ligand>
        <name>K(+)</name>
        <dbReference type="ChEBI" id="CHEBI:29103"/>
    </ligand>
</feature>
<feature type="binding site" evidence="9">
    <location>
        <begin position="221"/>
        <end position="226"/>
    </location>
    <ligand>
        <name>ATP</name>
        <dbReference type="ChEBI" id="CHEBI:30616"/>
    </ligand>
</feature>
<protein>
    <recommendedName>
        <fullName evidence="9">Ribokinase</fullName>
        <shortName evidence="9">RK</shortName>
        <ecNumber evidence="9">2.7.1.15</ecNumber>
    </recommendedName>
</protein>
<feature type="binding site" evidence="9">
    <location>
        <begin position="252"/>
        <end position="253"/>
    </location>
    <ligand>
        <name>ATP</name>
        <dbReference type="ChEBI" id="CHEBI:30616"/>
    </ligand>
</feature>
<evidence type="ECO:0000313" key="12">
    <source>
        <dbReference type="Proteomes" id="UP001149090"/>
    </source>
</evidence>
<keyword evidence="8 9" id="KW-0119">Carbohydrate metabolism</keyword>
<feature type="binding site" evidence="9">
    <location>
        <position position="140"/>
    </location>
    <ligand>
        <name>substrate</name>
    </ligand>
</feature>
<dbReference type="SUPFAM" id="SSF53613">
    <property type="entry name" value="Ribokinase-like"/>
    <property type="match status" value="1"/>
</dbReference>
<dbReference type="Proteomes" id="UP001149090">
    <property type="component" value="Unassembled WGS sequence"/>
</dbReference>
<feature type="binding site" evidence="9">
    <location>
        <position position="288"/>
    </location>
    <ligand>
        <name>K(+)</name>
        <dbReference type="ChEBI" id="CHEBI:29103"/>
    </ligand>
</feature>
<feature type="binding site" evidence="9">
    <location>
        <position position="253"/>
    </location>
    <ligand>
        <name>substrate</name>
    </ligand>
</feature>
<keyword evidence="9" id="KW-0539">Nucleus</keyword>
<evidence type="ECO:0000313" key="11">
    <source>
        <dbReference type="EMBL" id="KAJ5076784.1"/>
    </source>
</evidence>
<accession>A0A9Q0RFI7</accession>
<dbReference type="Pfam" id="PF00294">
    <property type="entry name" value="PfkB"/>
    <property type="match status" value="1"/>
</dbReference>
<feature type="binding site" evidence="9">
    <location>
        <position position="286"/>
    </location>
    <ligand>
        <name>K(+)</name>
        <dbReference type="ChEBI" id="CHEBI:29103"/>
    </ligand>
</feature>
<dbReference type="GO" id="GO:0005634">
    <property type="term" value="C:nucleus"/>
    <property type="evidence" value="ECO:0007669"/>
    <property type="project" value="UniProtKB-SubCell"/>
</dbReference>
<evidence type="ECO:0000256" key="5">
    <source>
        <dbReference type="ARBA" id="ARBA00022840"/>
    </source>
</evidence>
<evidence type="ECO:0000256" key="9">
    <source>
        <dbReference type="HAMAP-Rule" id="MF_03215"/>
    </source>
</evidence>
<comment type="caution">
    <text evidence="11">The sequence shown here is derived from an EMBL/GenBank/DDBJ whole genome shotgun (WGS) entry which is preliminary data.</text>
</comment>